<name>A0A1H5B9P9_9ACTN</name>
<proteinExistence type="predicted"/>
<dbReference type="GeneID" id="95514099"/>
<dbReference type="EMBL" id="FNTD01000004">
    <property type="protein sequence ID" value="SED51145.1"/>
    <property type="molecule type" value="Genomic_DNA"/>
</dbReference>
<organism evidence="1">
    <name type="scientific">Streptomyces misionensis</name>
    <dbReference type="NCBI Taxonomy" id="67331"/>
    <lineage>
        <taxon>Bacteria</taxon>
        <taxon>Bacillati</taxon>
        <taxon>Actinomycetota</taxon>
        <taxon>Actinomycetes</taxon>
        <taxon>Kitasatosporales</taxon>
        <taxon>Streptomycetaceae</taxon>
        <taxon>Streptomyces</taxon>
    </lineage>
</organism>
<evidence type="ECO:0000313" key="1">
    <source>
        <dbReference type="EMBL" id="SED51145.1"/>
    </source>
</evidence>
<dbReference type="RefSeq" id="WP_079172412.1">
    <property type="nucleotide sequence ID" value="NZ_FNTD01000004.1"/>
</dbReference>
<gene>
    <name evidence="1" type="ORF">SAMN04490357_5012</name>
</gene>
<accession>A0A1H5B9P9</accession>
<dbReference type="AlphaFoldDB" id="A0A1H5B9P9"/>
<dbReference type="Proteomes" id="UP000182375">
    <property type="component" value="Unassembled WGS sequence"/>
</dbReference>
<reference evidence="1" key="1">
    <citation type="submission" date="2016-10" db="EMBL/GenBank/DDBJ databases">
        <authorList>
            <person name="de Groot N.N."/>
        </authorList>
    </citation>
    <scope>NUCLEOTIDE SEQUENCE [LARGE SCALE GENOMIC DNA]</scope>
    <source>
        <strain evidence="1">DSM 40306</strain>
    </source>
</reference>
<dbReference type="STRING" id="67331.SAMN04490357_5012"/>
<sequence length="380" mass="42528">MTDLSRPARELLSALHEHAHSQKKWDGTRKTSVSLPELRRVFRTVPHPKVEDELESVVLRRHLDELYECGAITAMKGDDGERIPLPKGVWVLPTHQAAKKVREPLPPLHPNMRKVAGYWDNAAPRTRIGYRAVNNWFLSEPDMTPAPKRERALDIFGSRTYSGWFDAEEKAFDELGGPFFSDREALYKLLQMYSAPPQILTERLIAESDGYYGRIGDGDVLLVVENVTTCWSLIEALDGMKDHTVGYVACGMGSSFLASLAGVKMLRRGKIAEIRYFGDLDPTGLSIPAAAAEEAAKDNDLPAVLPAVGLYDALLGTGTPLPRKERRLTAQQATGRVRWLDPSHQAMATALLCGEDRLAQEWVNLRYLKSNSEWLRGMHR</sequence>
<protein>
    <recommendedName>
        <fullName evidence="2">Wadjet protein JetD C-terminal domain-containing protein</fullName>
    </recommendedName>
</protein>
<evidence type="ECO:0008006" key="2">
    <source>
        <dbReference type="Google" id="ProtNLM"/>
    </source>
</evidence>